<reference evidence="1" key="1">
    <citation type="submission" date="2022-04" db="EMBL/GenBank/DDBJ databases">
        <title>Genome of the entomopathogenic fungus Entomophthora muscae.</title>
        <authorList>
            <person name="Elya C."/>
            <person name="Lovett B.R."/>
            <person name="Lee E."/>
            <person name="Macias A.M."/>
            <person name="Hajek A.E."/>
            <person name="De Bivort B.L."/>
            <person name="Kasson M.T."/>
            <person name="De Fine Licht H.H."/>
            <person name="Stajich J.E."/>
        </authorList>
    </citation>
    <scope>NUCLEOTIDE SEQUENCE</scope>
    <source>
        <strain evidence="1">Berkeley</strain>
    </source>
</reference>
<dbReference type="EMBL" id="QTSX02006217">
    <property type="protein sequence ID" value="KAJ9055871.1"/>
    <property type="molecule type" value="Genomic_DNA"/>
</dbReference>
<evidence type="ECO:0000313" key="2">
    <source>
        <dbReference type="Proteomes" id="UP001165960"/>
    </source>
</evidence>
<proteinExistence type="predicted"/>
<gene>
    <name evidence="1" type="ORF">DSO57_1038842</name>
</gene>
<evidence type="ECO:0000313" key="1">
    <source>
        <dbReference type="EMBL" id="KAJ9055871.1"/>
    </source>
</evidence>
<protein>
    <submittedName>
        <fullName evidence="1">Uncharacterized protein</fullName>
    </submittedName>
</protein>
<keyword evidence="2" id="KW-1185">Reference proteome</keyword>
<dbReference type="Proteomes" id="UP001165960">
    <property type="component" value="Unassembled WGS sequence"/>
</dbReference>
<accession>A0ACC2S0N3</accession>
<organism evidence="1 2">
    <name type="scientific">Entomophthora muscae</name>
    <dbReference type="NCBI Taxonomy" id="34485"/>
    <lineage>
        <taxon>Eukaryota</taxon>
        <taxon>Fungi</taxon>
        <taxon>Fungi incertae sedis</taxon>
        <taxon>Zoopagomycota</taxon>
        <taxon>Entomophthoromycotina</taxon>
        <taxon>Entomophthoromycetes</taxon>
        <taxon>Entomophthorales</taxon>
        <taxon>Entomophthoraceae</taxon>
        <taxon>Entomophthora</taxon>
    </lineage>
</organism>
<name>A0ACC2S0N3_9FUNG</name>
<comment type="caution">
    <text evidence="1">The sequence shown here is derived from an EMBL/GenBank/DDBJ whole genome shotgun (WGS) entry which is preliminary data.</text>
</comment>
<sequence>MEQVEGQEIQFLLDGAVELGEDKRACDSCRRRKVKCDLNPGCCSSCCRRQLPCTFFEKPKPRGRRRKKFDEISQATESLPESQQLSTSEQPSEVPHFPAVVLSTHLSPPVDPTIPHFKDLERYSLSLSGSKIPPNP</sequence>